<keyword evidence="3" id="KW-0560">Oxidoreductase</keyword>
<dbReference type="SUPFAM" id="SSF51905">
    <property type="entry name" value="FAD/NAD(P)-binding domain"/>
    <property type="match status" value="1"/>
</dbReference>
<dbReference type="AlphaFoldDB" id="A0A7Y7B1W2"/>
<dbReference type="Gene3D" id="3.50.50.60">
    <property type="entry name" value="FAD/NAD(P)-binding domain"/>
    <property type="match status" value="1"/>
</dbReference>
<evidence type="ECO:0000259" key="5">
    <source>
        <dbReference type="Pfam" id="PF01494"/>
    </source>
</evidence>
<dbReference type="GO" id="GO:0004497">
    <property type="term" value="F:monooxygenase activity"/>
    <property type="evidence" value="ECO:0007669"/>
    <property type="project" value="UniProtKB-KW"/>
</dbReference>
<dbReference type="InterPro" id="IPR036188">
    <property type="entry name" value="FAD/NAD-bd_sf"/>
</dbReference>
<dbReference type="Proteomes" id="UP000587462">
    <property type="component" value="Unassembled WGS sequence"/>
</dbReference>
<keyword evidence="2" id="KW-0274">FAD</keyword>
<dbReference type="InterPro" id="IPR002938">
    <property type="entry name" value="FAD-bd"/>
</dbReference>
<dbReference type="PRINTS" id="PR00420">
    <property type="entry name" value="RNGMNOXGNASE"/>
</dbReference>
<keyword evidence="7" id="KW-1185">Reference proteome</keyword>
<dbReference type="GO" id="GO:0071949">
    <property type="term" value="F:FAD binding"/>
    <property type="evidence" value="ECO:0007669"/>
    <property type="project" value="InterPro"/>
</dbReference>
<keyword evidence="1" id="KW-0285">Flavoprotein</keyword>
<protein>
    <submittedName>
        <fullName evidence="6">FAD-dependent monooxygenase</fullName>
    </submittedName>
</protein>
<name>A0A7Y7B1W2_STRMO</name>
<dbReference type="Pfam" id="PF01494">
    <property type="entry name" value="FAD_binding_3"/>
    <property type="match status" value="1"/>
</dbReference>
<evidence type="ECO:0000313" key="7">
    <source>
        <dbReference type="Proteomes" id="UP000587462"/>
    </source>
</evidence>
<reference evidence="6 7" key="1">
    <citation type="submission" date="2020-04" db="EMBL/GenBank/DDBJ databases">
        <title>Draft Genome Sequence of Streptomyces morookaense DSM 40503, an 8-azaguanine-producing strain.</title>
        <authorList>
            <person name="Qi J."/>
            <person name="Gao J.-M."/>
        </authorList>
    </citation>
    <scope>NUCLEOTIDE SEQUENCE [LARGE SCALE GENOMIC DNA]</scope>
    <source>
        <strain evidence="6 7">DSM 40503</strain>
    </source>
</reference>
<gene>
    <name evidence="6" type="ORF">HG542_07520</name>
</gene>
<organism evidence="6 7">
    <name type="scientific">Streptomyces morookaense</name>
    <name type="common">Streptoverticillium morookaense</name>
    <dbReference type="NCBI Taxonomy" id="1970"/>
    <lineage>
        <taxon>Bacteria</taxon>
        <taxon>Bacillati</taxon>
        <taxon>Actinomycetota</taxon>
        <taxon>Actinomycetes</taxon>
        <taxon>Kitasatosporales</taxon>
        <taxon>Streptomycetaceae</taxon>
        <taxon>Streptomyces</taxon>
    </lineage>
</organism>
<evidence type="ECO:0000256" key="4">
    <source>
        <dbReference type="ARBA" id="ARBA00023033"/>
    </source>
</evidence>
<evidence type="ECO:0000256" key="2">
    <source>
        <dbReference type="ARBA" id="ARBA00022827"/>
    </source>
</evidence>
<dbReference type="EMBL" id="JABBXF010000012">
    <property type="protein sequence ID" value="NVK77511.1"/>
    <property type="molecule type" value="Genomic_DNA"/>
</dbReference>
<comment type="caution">
    <text evidence="6">The sequence shown here is derived from an EMBL/GenBank/DDBJ whole genome shotgun (WGS) entry which is preliminary data.</text>
</comment>
<keyword evidence="4 6" id="KW-0503">Monooxygenase</keyword>
<dbReference type="PANTHER" id="PTHR47178:SF5">
    <property type="entry name" value="FAD-BINDING DOMAIN-CONTAINING PROTEIN"/>
    <property type="match status" value="1"/>
</dbReference>
<evidence type="ECO:0000313" key="6">
    <source>
        <dbReference type="EMBL" id="NVK77511.1"/>
    </source>
</evidence>
<sequence>MPMGGRGIRVLIVGGGIGGLCLAQGLRKAGVDFTVYERDTAAGARQQGYRLRISPEGEAALRACLPPALQELLTVTGHRRGENGLDAYDEQLRPQWTPQFDDPRGDRPDRVDAVDRDILRRILLAGLEDRVRFGRTVVGCEHLPGGRVAARFADGSTAEGDVLVAADGANSQVRGRLLPTSRPTDLGVRTVFSRIAREDAVRAGLPEPLQDRFSYVIGADSHLGLMPMSFRSSPRQAAARLWPGLELPDSGDYYMVVLNVHRDDLGISDQEFFALDGPGLCRFAAHRTAAWHPGLRGLFHHARADLSFGVALRAQVPVTGWDTFPVVPLGDAVHTMPPSGGVGANTAVRDAAALTGALAAVDRGGRDAADAVAEYQKAMAVYATEGVEMSLRIARWSIKKVDAVAGAGEHGN</sequence>
<evidence type="ECO:0000256" key="1">
    <source>
        <dbReference type="ARBA" id="ARBA00022630"/>
    </source>
</evidence>
<feature type="domain" description="FAD-binding" evidence="5">
    <location>
        <begin position="329"/>
        <end position="368"/>
    </location>
</feature>
<proteinExistence type="predicted"/>
<dbReference type="Pfam" id="PF13450">
    <property type="entry name" value="NAD_binding_8"/>
    <property type="match status" value="1"/>
</dbReference>
<dbReference type="PANTHER" id="PTHR47178">
    <property type="entry name" value="MONOOXYGENASE, FAD-BINDING"/>
    <property type="match status" value="1"/>
</dbReference>
<accession>A0A7Y7B1W2</accession>
<evidence type="ECO:0000256" key="3">
    <source>
        <dbReference type="ARBA" id="ARBA00023002"/>
    </source>
</evidence>